<feature type="transmembrane region" description="Helical" evidence="1">
    <location>
        <begin position="7"/>
        <end position="23"/>
    </location>
</feature>
<dbReference type="RefSeq" id="WP_168009534.1">
    <property type="nucleotide sequence ID" value="NZ_JAATHJ010000044.1"/>
</dbReference>
<protein>
    <submittedName>
        <fullName evidence="2">Uncharacterized protein</fullName>
    </submittedName>
</protein>
<organism evidence="2 3">
    <name type="scientific">Alkalicoccus luteus</name>
    <dbReference type="NCBI Taxonomy" id="1237094"/>
    <lineage>
        <taxon>Bacteria</taxon>
        <taxon>Bacillati</taxon>
        <taxon>Bacillota</taxon>
        <taxon>Bacilli</taxon>
        <taxon>Bacillales</taxon>
        <taxon>Bacillaceae</taxon>
        <taxon>Alkalicoccus</taxon>
    </lineage>
</organism>
<dbReference type="EMBL" id="JAATHJ010000044">
    <property type="protein sequence ID" value="NJP39273.1"/>
    <property type="molecule type" value="Genomic_DNA"/>
</dbReference>
<dbReference type="Proteomes" id="UP000752012">
    <property type="component" value="Unassembled WGS sequence"/>
</dbReference>
<gene>
    <name evidence="2" type="ORF">HCN83_17010</name>
</gene>
<reference evidence="2 3" key="1">
    <citation type="submission" date="2020-03" db="EMBL/GenBank/DDBJ databases">
        <title>Assessment of the enzymatic potential of alkaline-tolerant lipase obtained from Bacillus luteus H11 (technogenic soil) for the bioremediation of saline soils contaminated with petroleum substances.</title>
        <authorList>
            <person name="Kalwasinska A."/>
        </authorList>
    </citation>
    <scope>NUCLEOTIDE SEQUENCE [LARGE SCALE GENOMIC DNA]</scope>
    <source>
        <strain evidence="2 3">H11</strain>
    </source>
</reference>
<evidence type="ECO:0000256" key="1">
    <source>
        <dbReference type="SAM" id="Phobius"/>
    </source>
</evidence>
<name>A0A969PWQ5_9BACI</name>
<evidence type="ECO:0000313" key="3">
    <source>
        <dbReference type="Proteomes" id="UP000752012"/>
    </source>
</evidence>
<keyword evidence="3" id="KW-1185">Reference proteome</keyword>
<keyword evidence="1" id="KW-0812">Transmembrane</keyword>
<proteinExistence type="predicted"/>
<keyword evidence="1" id="KW-1133">Transmembrane helix</keyword>
<accession>A0A969PWQ5</accession>
<dbReference type="AlphaFoldDB" id="A0A969PWQ5"/>
<sequence>MNVQRILAFVMIAAAIVFFLLVIVVPAEFSLGAGVVSLLLAAYFYNSSKRDYH</sequence>
<comment type="caution">
    <text evidence="2">The sequence shown here is derived from an EMBL/GenBank/DDBJ whole genome shotgun (WGS) entry which is preliminary data.</text>
</comment>
<evidence type="ECO:0000313" key="2">
    <source>
        <dbReference type="EMBL" id="NJP39273.1"/>
    </source>
</evidence>
<feature type="transmembrane region" description="Helical" evidence="1">
    <location>
        <begin position="29"/>
        <end position="46"/>
    </location>
</feature>
<keyword evidence="1" id="KW-0472">Membrane</keyword>